<reference evidence="2 3" key="1">
    <citation type="submission" date="2017-03" db="EMBL/GenBank/DDBJ databases">
        <authorList>
            <person name="Afonso C.L."/>
            <person name="Miller P.J."/>
            <person name="Scott M.A."/>
            <person name="Spackman E."/>
            <person name="Goraichik I."/>
            <person name="Dimitrov K.M."/>
            <person name="Suarez D.L."/>
            <person name="Swayne D.E."/>
        </authorList>
    </citation>
    <scope>NUCLEOTIDE SEQUENCE [LARGE SCALE GENOMIC DNA]</scope>
    <source>
        <strain evidence="2 3">CECT 8620</strain>
    </source>
</reference>
<evidence type="ECO:0000313" key="2">
    <source>
        <dbReference type="EMBL" id="SLN30773.1"/>
    </source>
</evidence>
<evidence type="ECO:0000256" key="1">
    <source>
        <dbReference type="SAM" id="Phobius"/>
    </source>
</evidence>
<name>A0A1Y5S2R4_9RHOB</name>
<feature type="transmembrane region" description="Helical" evidence="1">
    <location>
        <begin position="25"/>
        <end position="43"/>
    </location>
</feature>
<feature type="transmembrane region" description="Helical" evidence="1">
    <location>
        <begin position="168"/>
        <end position="187"/>
    </location>
</feature>
<organism evidence="2 3">
    <name type="scientific">Aquimixticola soesokkakensis</name>
    <dbReference type="NCBI Taxonomy" id="1519096"/>
    <lineage>
        <taxon>Bacteria</taxon>
        <taxon>Pseudomonadati</taxon>
        <taxon>Pseudomonadota</taxon>
        <taxon>Alphaproteobacteria</taxon>
        <taxon>Rhodobacterales</taxon>
        <taxon>Paracoccaceae</taxon>
        <taxon>Aquimixticola</taxon>
    </lineage>
</organism>
<keyword evidence="1" id="KW-1133">Transmembrane helix</keyword>
<evidence type="ECO:0000313" key="3">
    <source>
        <dbReference type="Proteomes" id="UP000193862"/>
    </source>
</evidence>
<dbReference type="RefSeq" id="WP_085835724.1">
    <property type="nucleotide sequence ID" value="NZ_FWFS01000003.1"/>
</dbReference>
<sequence>MPPQNEAGARAAMVRPAPLSLPRKLGGVALAACLGVALLWSAVQVFPDVGLGQKRLPFSQLGLWAGMLTGASVAGLCLGIRKRGHLLRDAFRPTRARAITALVFWPLFPVAFFLQLPVSAAFLLFMGVAQSLAPLIYLLPCLLALLVSWLWGCLIAGGVRHPIRRGAALFWAWALSAGCVVTLFGYGTL</sequence>
<gene>
    <name evidence="2" type="ORF">AQS8620_00977</name>
</gene>
<feature type="transmembrane region" description="Helical" evidence="1">
    <location>
        <begin position="102"/>
        <end position="129"/>
    </location>
</feature>
<feature type="transmembrane region" description="Helical" evidence="1">
    <location>
        <begin position="63"/>
        <end position="81"/>
    </location>
</feature>
<proteinExistence type="predicted"/>
<feature type="transmembrane region" description="Helical" evidence="1">
    <location>
        <begin position="135"/>
        <end position="156"/>
    </location>
</feature>
<evidence type="ECO:0008006" key="4">
    <source>
        <dbReference type="Google" id="ProtNLM"/>
    </source>
</evidence>
<keyword evidence="3" id="KW-1185">Reference proteome</keyword>
<keyword evidence="1" id="KW-0472">Membrane</keyword>
<dbReference type="EMBL" id="FWFS01000003">
    <property type="protein sequence ID" value="SLN30773.1"/>
    <property type="molecule type" value="Genomic_DNA"/>
</dbReference>
<accession>A0A1Y5S2R4</accession>
<keyword evidence="1" id="KW-0812">Transmembrane</keyword>
<dbReference type="Proteomes" id="UP000193862">
    <property type="component" value="Unassembled WGS sequence"/>
</dbReference>
<dbReference type="AlphaFoldDB" id="A0A1Y5S2R4"/>
<protein>
    <recommendedName>
        <fullName evidence="4">Yip1 domain protein</fullName>
    </recommendedName>
</protein>